<evidence type="ECO:0000256" key="1">
    <source>
        <dbReference type="ARBA" id="ARBA00022741"/>
    </source>
</evidence>
<dbReference type="GO" id="GO:0005739">
    <property type="term" value="C:mitochondrion"/>
    <property type="evidence" value="ECO:0007669"/>
    <property type="project" value="TreeGrafter"/>
</dbReference>
<dbReference type="InterPro" id="IPR020850">
    <property type="entry name" value="GED_dom"/>
</dbReference>
<evidence type="ECO:0000313" key="5">
    <source>
        <dbReference type="EMBL" id="KAK3486055.1"/>
    </source>
</evidence>
<keyword evidence="1" id="KW-0547">Nucleotide-binding</keyword>
<gene>
    <name evidence="5" type="ORF">B0T23DRAFT_366619</name>
</gene>
<keyword evidence="6" id="KW-1185">Reference proteome</keyword>
<protein>
    <submittedName>
        <fullName evidence="5">P-loop containing nucleoside triphosphate hydrolase protein</fullName>
    </submittedName>
</protein>
<dbReference type="GeneID" id="87874022"/>
<dbReference type="Pfam" id="PF00350">
    <property type="entry name" value="Dynamin_N"/>
    <property type="match status" value="1"/>
</dbReference>
<dbReference type="GO" id="GO:0005525">
    <property type="term" value="F:GTP binding"/>
    <property type="evidence" value="ECO:0007669"/>
    <property type="project" value="InterPro"/>
</dbReference>
<evidence type="ECO:0000259" key="4">
    <source>
        <dbReference type="PROSITE" id="PS51718"/>
    </source>
</evidence>
<proteinExistence type="predicted"/>
<organism evidence="5 6">
    <name type="scientific">Neurospora hispaniola</name>
    <dbReference type="NCBI Taxonomy" id="588809"/>
    <lineage>
        <taxon>Eukaryota</taxon>
        <taxon>Fungi</taxon>
        <taxon>Dikarya</taxon>
        <taxon>Ascomycota</taxon>
        <taxon>Pezizomycotina</taxon>
        <taxon>Sordariomycetes</taxon>
        <taxon>Sordariomycetidae</taxon>
        <taxon>Sordariales</taxon>
        <taxon>Sordariaceae</taxon>
        <taxon>Neurospora</taxon>
    </lineage>
</organism>
<evidence type="ECO:0000259" key="3">
    <source>
        <dbReference type="PROSITE" id="PS51388"/>
    </source>
</evidence>
<dbReference type="GO" id="GO:0016020">
    <property type="term" value="C:membrane"/>
    <property type="evidence" value="ECO:0007669"/>
    <property type="project" value="TreeGrafter"/>
</dbReference>
<dbReference type="SUPFAM" id="SSF52540">
    <property type="entry name" value="P-loop containing nucleoside triphosphate hydrolases"/>
    <property type="match status" value="1"/>
</dbReference>
<dbReference type="GO" id="GO:0000266">
    <property type="term" value="P:mitochondrial fission"/>
    <property type="evidence" value="ECO:0007669"/>
    <property type="project" value="TreeGrafter"/>
</dbReference>
<comment type="caution">
    <text evidence="5">The sequence shown here is derived from an EMBL/GenBank/DDBJ whole genome shotgun (WGS) entry which is preliminary data.</text>
</comment>
<dbReference type="InterPro" id="IPR030381">
    <property type="entry name" value="G_DYNAMIN_dom"/>
</dbReference>
<dbReference type="PANTHER" id="PTHR11566">
    <property type="entry name" value="DYNAMIN"/>
    <property type="match status" value="1"/>
</dbReference>
<feature type="domain" description="GED" evidence="3">
    <location>
        <begin position="642"/>
        <end position="730"/>
    </location>
</feature>
<dbReference type="Proteomes" id="UP001285908">
    <property type="component" value="Unassembled WGS sequence"/>
</dbReference>
<dbReference type="SMART" id="SM00053">
    <property type="entry name" value="DYNc"/>
    <property type="match status" value="1"/>
</dbReference>
<dbReference type="PRINTS" id="PR00195">
    <property type="entry name" value="DYNAMIN"/>
</dbReference>
<dbReference type="InterPro" id="IPR027417">
    <property type="entry name" value="P-loop_NTPase"/>
</dbReference>
<keyword evidence="5" id="KW-0378">Hydrolase</keyword>
<dbReference type="GO" id="GO:0008017">
    <property type="term" value="F:microtubule binding"/>
    <property type="evidence" value="ECO:0007669"/>
    <property type="project" value="TreeGrafter"/>
</dbReference>
<name>A0AAJ0MML7_9PEZI</name>
<accession>A0AAJ0MML7</accession>
<dbReference type="InterPro" id="IPR001401">
    <property type="entry name" value="Dynamin_GTPase"/>
</dbReference>
<dbReference type="InterPro" id="IPR022812">
    <property type="entry name" value="Dynamin"/>
</dbReference>
<dbReference type="Pfam" id="PF01031">
    <property type="entry name" value="Dynamin_M"/>
    <property type="match status" value="1"/>
</dbReference>
<dbReference type="Gene3D" id="3.40.50.300">
    <property type="entry name" value="P-loop containing nucleotide triphosphate hydrolases"/>
    <property type="match status" value="1"/>
</dbReference>
<dbReference type="RefSeq" id="XP_062688818.1">
    <property type="nucleotide sequence ID" value="XM_062836400.1"/>
</dbReference>
<dbReference type="GO" id="GO:0006897">
    <property type="term" value="P:endocytosis"/>
    <property type="evidence" value="ECO:0007669"/>
    <property type="project" value="TreeGrafter"/>
</dbReference>
<sequence length="730" mass="82510">MSTPYNKTKDLQGLDSLGNHIYLEKQDRLRDIGIDIQTSQIVVVGGQSSGKSSLLELLTGFAFPRGQGLCTRYATQITLRRASVVSIVVSITPRNDCDEELKAELREFRRELEEFDPKELGMIIEDAAIVMGIRAGDNKDDMSLPMFSDDILKVEISGPDQPHLTVIDVPGLFQVTGDAGGTTELDKTMVERMVKRYMRNERTIVLAVVPCLSDPATERILQMAKEADPAGVRTIGVLTKADLVYEKAVLSNLLKQVQSGTLKLGYFIVRNRGADEDDLSIDQCKLKERELFLKPQWSEINRIGRTGVEALRSELQTLLMDLAKRELPKQKAEVLNRLTDCLEKQKEMGIARPDAVTQREYLTKHASKFERIARDALEGRYGVNPIFAEEPQLRLITKIISLNEGFSDLMWRKGHLRNFEGSTAKEKTKRYDADDSEPLEYEELANEAHSAALSYPELRNVFPNDNFECEPPSNDPIMEHIGHCYRESRGPELGTFGGSMLPITFREQARKWAPIANAHVRTVILTVHCFIKQLLSTVFVDERMRDELWESVLHDALIVAYARALRKADYLIGIELRSCPSTYNHYFADNLQKSRTERMEAQVAVLEKESQSRVEQGSSAAVDTRAELKKMVREKSNAEQVKEDIHDTLKSYYKVARKRFVDVMCQQAIDDHLLNGDDSPLRILTSDMVAKMSDSQLDRIAGEDAATKRERERLDAEIAGLKTALDVLRA</sequence>
<keyword evidence="2" id="KW-0342">GTP-binding</keyword>
<dbReference type="GO" id="GO:0016559">
    <property type="term" value="P:peroxisome fission"/>
    <property type="evidence" value="ECO:0007669"/>
    <property type="project" value="TreeGrafter"/>
</dbReference>
<dbReference type="FunFam" id="3.40.50.300:FF:001425">
    <property type="entry name" value="Dynamin GTPase, putative"/>
    <property type="match status" value="1"/>
</dbReference>
<reference evidence="5 6" key="1">
    <citation type="journal article" date="2023" name="Mol. Phylogenet. Evol.">
        <title>Genome-scale phylogeny and comparative genomics of the fungal order Sordariales.</title>
        <authorList>
            <person name="Hensen N."/>
            <person name="Bonometti L."/>
            <person name="Westerberg I."/>
            <person name="Brannstrom I.O."/>
            <person name="Guillou S."/>
            <person name="Cros-Aarteil S."/>
            <person name="Calhoun S."/>
            <person name="Haridas S."/>
            <person name="Kuo A."/>
            <person name="Mondo S."/>
            <person name="Pangilinan J."/>
            <person name="Riley R."/>
            <person name="LaButti K."/>
            <person name="Andreopoulos B."/>
            <person name="Lipzen A."/>
            <person name="Chen C."/>
            <person name="Yan M."/>
            <person name="Daum C."/>
            <person name="Ng V."/>
            <person name="Clum A."/>
            <person name="Steindorff A."/>
            <person name="Ohm R.A."/>
            <person name="Martin F."/>
            <person name="Silar P."/>
            <person name="Natvig D.O."/>
            <person name="Lalanne C."/>
            <person name="Gautier V."/>
            <person name="Ament-Velasquez S.L."/>
            <person name="Kruys A."/>
            <person name="Hutchinson M.I."/>
            <person name="Powell A.J."/>
            <person name="Barry K."/>
            <person name="Miller A.N."/>
            <person name="Grigoriev I.V."/>
            <person name="Debuchy R."/>
            <person name="Gladieux P."/>
            <person name="Hiltunen Thoren M."/>
            <person name="Johannesson H."/>
        </authorList>
    </citation>
    <scope>NUCLEOTIDE SEQUENCE [LARGE SCALE GENOMIC DNA]</scope>
    <source>
        <strain evidence="5 6">FGSC 10403</strain>
    </source>
</reference>
<dbReference type="PROSITE" id="PS51388">
    <property type="entry name" value="GED"/>
    <property type="match status" value="1"/>
</dbReference>
<dbReference type="InterPro" id="IPR000375">
    <property type="entry name" value="Dynamin_stalk"/>
</dbReference>
<evidence type="ECO:0000313" key="6">
    <source>
        <dbReference type="Proteomes" id="UP001285908"/>
    </source>
</evidence>
<dbReference type="GO" id="GO:0003924">
    <property type="term" value="F:GTPase activity"/>
    <property type="evidence" value="ECO:0007669"/>
    <property type="project" value="InterPro"/>
</dbReference>
<dbReference type="PROSITE" id="PS51718">
    <property type="entry name" value="G_DYNAMIN_2"/>
    <property type="match status" value="1"/>
</dbReference>
<dbReference type="GO" id="GO:0048312">
    <property type="term" value="P:intracellular distribution of mitochondria"/>
    <property type="evidence" value="ECO:0007669"/>
    <property type="project" value="TreeGrafter"/>
</dbReference>
<dbReference type="PANTHER" id="PTHR11566:SF215">
    <property type="entry name" value="DYNAMIN GTPASE"/>
    <property type="match status" value="1"/>
</dbReference>
<dbReference type="InterPro" id="IPR045063">
    <property type="entry name" value="Dynamin_N"/>
</dbReference>
<dbReference type="EMBL" id="JAULSX010000009">
    <property type="protein sequence ID" value="KAK3486055.1"/>
    <property type="molecule type" value="Genomic_DNA"/>
</dbReference>
<dbReference type="AlphaFoldDB" id="A0AAJ0MML7"/>
<dbReference type="CDD" id="cd08771">
    <property type="entry name" value="DLP_1"/>
    <property type="match status" value="1"/>
</dbReference>
<dbReference type="GO" id="GO:0005874">
    <property type="term" value="C:microtubule"/>
    <property type="evidence" value="ECO:0007669"/>
    <property type="project" value="TreeGrafter"/>
</dbReference>
<feature type="domain" description="Dynamin-type G" evidence="4">
    <location>
        <begin position="35"/>
        <end position="328"/>
    </location>
</feature>
<evidence type="ECO:0000256" key="2">
    <source>
        <dbReference type="ARBA" id="ARBA00023134"/>
    </source>
</evidence>